<organism evidence="2 3">
    <name type="scientific">Dorcoceras hygrometricum</name>
    <dbReference type="NCBI Taxonomy" id="472368"/>
    <lineage>
        <taxon>Eukaryota</taxon>
        <taxon>Viridiplantae</taxon>
        <taxon>Streptophyta</taxon>
        <taxon>Embryophyta</taxon>
        <taxon>Tracheophyta</taxon>
        <taxon>Spermatophyta</taxon>
        <taxon>Magnoliopsida</taxon>
        <taxon>eudicotyledons</taxon>
        <taxon>Gunneridae</taxon>
        <taxon>Pentapetalae</taxon>
        <taxon>asterids</taxon>
        <taxon>lamiids</taxon>
        <taxon>Lamiales</taxon>
        <taxon>Gesneriaceae</taxon>
        <taxon>Didymocarpoideae</taxon>
        <taxon>Trichosporeae</taxon>
        <taxon>Loxocarpinae</taxon>
        <taxon>Dorcoceras</taxon>
    </lineage>
</organism>
<dbReference type="Proteomes" id="UP000250235">
    <property type="component" value="Unassembled WGS sequence"/>
</dbReference>
<keyword evidence="3" id="KW-1185">Reference proteome</keyword>
<dbReference type="AlphaFoldDB" id="A0A2Z7AUY8"/>
<evidence type="ECO:0000313" key="2">
    <source>
        <dbReference type="EMBL" id="KZV23249.1"/>
    </source>
</evidence>
<name>A0A2Z7AUY8_9LAMI</name>
<feature type="region of interest" description="Disordered" evidence="1">
    <location>
        <begin position="1"/>
        <end position="26"/>
    </location>
</feature>
<evidence type="ECO:0000313" key="3">
    <source>
        <dbReference type="Proteomes" id="UP000250235"/>
    </source>
</evidence>
<gene>
    <name evidence="2" type="ORF">F511_17839</name>
</gene>
<feature type="compositionally biased region" description="Basic and acidic residues" evidence="1">
    <location>
        <begin position="8"/>
        <end position="26"/>
    </location>
</feature>
<dbReference type="EMBL" id="KV013944">
    <property type="protein sequence ID" value="KZV23249.1"/>
    <property type="molecule type" value="Genomic_DNA"/>
</dbReference>
<reference evidence="2 3" key="1">
    <citation type="journal article" date="2015" name="Proc. Natl. Acad. Sci. U.S.A.">
        <title>The resurrection genome of Boea hygrometrica: A blueprint for survival of dehydration.</title>
        <authorList>
            <person name="Xiao L."/>
            <person name="Yang G."/>
            <person name="Zhang L."/>
            <person name="Yang X."/>
            <person name="Zhao S."/>
            <person name="Ji Z."/>
            <person name="Zhou Q."/>
            <person name="Hu M."/>
            <person name="Wang Y."/>
            <person name="Chen M."/>
            <person name="Xu Y."/>
            <person name="Jin H."/>
            <person name="Xiao X."/>
            <person name="Hu G."/>
            <person name="Bao F."/>
            <person name="Hu Y."/>
            <person name="Wan P."/>
            <person name="Li L."/>
            <person name="Deng X."/>
            <person name="Kuang T."/>
            <person name="Xiang C."/>
            <person name="Zhu J.K."/>
            <person name="Oliver M.J."/>
            <person name="He Y."/>
        </authorList>
    </citation>
    <scope>NUCLEOTIDE SEQUENCE [LARGE SCALE GENOMIC DNA]</scope>
    <source>
        <strain evidence="3">cv. XS01</strain>
    </source>
</reference>
<protein>
    <submittedName>
        <fullName evidence="2">TMV resistance protein N-like</fullName>
    </submittedName>
</protein>
<accession>A0A2Z7AUY8</accession>
<sequence>MLAGITRILERQSEHSGKSHEEDVAERCCKQGPKEFAGTTDPLVAEEQLISWRSAKRRRLDKVERRRCRSYSVQSQEIQAQRIEEGTKFSSRGDKSAAKQLTNYQRWMSTAELISNGESDSSLQKKRTQVLFLCRRSYSVQSQEIQAQRIEEGTKCSSRGDKSAAKQLTNYRWMSTAELNSNGESDKKPAKEKDTSTVPLPDVFLYRTGFSLDELSGCASLGQMPSFYFRCAVRSFGARLNDKYMGRDRRMKKSELFSVLVFHNFKQLSSTCYLEYLYALICLNGFSLDELSGCASLGQMPSFYFRCAVRSFGARLNDKYMGRDRRMKNLSCSLYWFFIILSNSVARVIWNICML</sequence>
<evidence type="ECO:0000256" key="1">
    <source>
        <dbReference type="SAM" id="MobiDB-lite"/>
    </source>
</evidence>
<proteinExistence type="predicted"/>